<dbReference type="AlphaFoldDB" id="E3GEQ2"/>
<proteinExistence type="predicted"/>
<dbReference type="Proteomes" id="UP000006873">
    <property type="component" value="Chromosome"/>
</dbReference>
<name>E3GEQ2_9FIRM</name>
<evidence type="ECO:0000313" key="2">
    <source>
        <dbReference type="Proteomes" id="UP000006873"/>
    </source>
</evidence>
<reference evidence="1 2" key="2">
    <citation type="journal article" date="2011" name="J. Bacteriol.">
        <title>Complete genome sequence of a carbon monoxide-utilizing acetogen, Eubacterium limosum KIST612.</title>
        <authorList>
            <person name="Roh H."/>
            <person name="Ko H.J."/>
            <person name="Kim D."/>
            <person name="Choi D.G."/>
            <person name="Park S."/>
            <person name="Kim S."/>
            <person name="Chang I.S."/>
            <person name="Choi I.G."/>
        </authorList>
    </citation>
    <scope>NUCLEOTIDE SEQUENCE [LARGE SCALE GENOMIC DNA]</scope>
    <source>
        <strain evidence="1 2">KIST612</strain>
    </source>
</reference>
<protein>
    <submittedName>
        <fullName evidence="1">Uncharacterized protein</fullName>
    </submittedName>
</protein>
<dbReference type="HOGENOM" id="CLU_3309925_0_0_9"/>
<evidence type="ECO:0000313" key="1">
    <source>
        <dbReference type="EMBL" id="ADO37732.1"/>
    </source>
</evidence>
<keyword evidence="2" id="KW-1185">Reference proteome</keyword>
<reference key="1">
    <citation type="submission" date="2010-09" db="EMBL/GenBank/DDBJ databases">
        <authorList>
            <person name="Roh H."/>
            <person name="Ko H.-J."/>
            <person name="Kim D."/>
            <person name="Choi D.G."/>
            <person name="Park S."/>
            <person name="Kim S."/>
            <person name="Kim K.H."/>
            <person name="Chang I.S."/>
            <person name="Choi I.-G."/>
        </authorList>
    </citation>
    <scope>NUCLEOTIDE SEQUENCE</scope>
    <source>
        <strain>KIST612</strain>
    </source>
</reference>
<accession>E3GEQ2</accession>
<gene>
    <name evidence="1" type="ordered locus">ELI_2751</name>
</gene>
<dbReference type="KEGG" id="elm:ELI_2751"/>
<dbReference type="EMBL" id="CP002273">
    <property type="protein sequence ID" value="ADO37732.1"/>
    <property type="molecule type" value="Genomic_DNA"/>
</dbReference>
<sequence>MAGSKRRSIISRNTFEEINKLVSAAFESGLNNSLVFERS</sequence>
<organism evidence="1 2">
    <name type="scientific">Eubacterium callanderi</name>
    <dbReference type="NCBI Taxonomy" id="53442"/>
    <lineage>
        <taxon>Bacteria</taxon>
        <taxon>Bacillati</taxon>
        <taxon>Bacillota</taxon>
        <taxon>Clostridia</taxon>
        <taxon>Eubacteriales</taxon>
        <taxon>Eubacteriaceae</taxon>
        <taxon>Eubacterium</taxon>
    </lineage>
</organism>